<protein>
    <submittedName>
        <fullName evidence="1">Uncharacterized protein</fullName>
    </submittedName>
</protein>
<evidence type="ECO:0000313" key="2">
    <source>
        <dbReference type="Proteomes" id="UP001162501"/>
    </source>
</evidence>
<proteinExistence type="predicted"/>
<dbReference type="EMBL" id="OX596089">
    <property type="protein sequence ID" value="CAI9710113.1"/>
    <property type="molecule type" value="Genomic_DNA"/>
</dbReference>
<organism evidence="1 2">
    <name type="scientific">Rangifer tarandus platyrhynchus</name>
    <name type="common">Svalbard reindeer</name>
    <dbReference type="NCBI Taxonomy" id="3082113"/>
    <lineage>
        <taxon>Eukaryota</taxon>
        <taxon>Metazoa</taxon>
        <taxon>Chordata</taxon>
        <taxon>Craniata</taxon>
        <taxon>Vertebrata</taxon>
        <taxon>Euteleostomi</taxon>
        <taxon>Mammalia</taxon>
        <taxon>Eutheria</taxon>
        <taxon>Laurasiatheria</taxon>
        <taxon>Artiodactyla</taxon>
        <taxon>Ruminantia</taxon>
        <taxon>Pecora</taxon>
        <taxon>Cervidae</taxon>
        <taxon>Odocoileinae</taxon>
        <taxon>Rangifer</taxon>
    </lineage>
</organism>
<accession>A0ACB0FB87</accession>
<dbReference type="Proteomes" id="UP001162501">
    <property type="component" value="Chromosome 5"/>
</dbReference>
<sequence length="172" mass="18455">MEVPSNQEAGSGEDGRNSPLFRRRKLRPGDSLDPRGPRQSASPAPALCAPGAHEASRPGRGGGPRRSRFRPMGAHGDDVMRGGPHQPEALNRDSRRNAGRTRGMSSCLQPGRLPGLWPQRSAVGEMRHQLLPAAAAEPSHPGATRPAARQTLRMSELPRLDLGPRGGTQCQF</sequence>
<reference evidence="1" key="1">
    <citation type="submission" date="2023-05" db="EMBL/GenBank/DDBJ databases">
        <authorList>
            <consortium name="ELIXIR-Norway"/>
        </authorList>
    </citation>
    <scope>NUCLEOTIDE SEQUENCE</scope>
</reference>
<evidence type="ECO:0000313" key="1">
    <source>
        <dbReference type="EMBL" id="CAI9710113.1"/>
    </source>
</evidence>
<gene>
    <name evidence="1" type="ORF">MRATA1EN3_LOCUS21326</name>
</gene>
<name>A0ACB0FB87_RANTA</name>